<reference evidence="1 2" key="1">
    <citation type="submission" date="2019-02" db="EMBL/GenBank/DDBJ databases">
        <title>Bacterial novel species Emticicia sp. 17J42-9 isolated from soil.</title>
        <authorList>
            <person name="Jung H.-Y."/>
        </authorList>
    </citation>
    <scope>NUCLEOTIDE SEQUENCE [LARGE SCALE GENOMIC DNA]</scope>
    <source>
        <strain evidence="1 2">17J42-9</strain>
    </source>
</reference>
<sequence length="127" mass="14465">MNRLSLILTGLALAGGIAATIWVQTTFSKLKERKILVQENKLLKAERKTLQDSLQLHKTWLAKSLIDTKNATELYALTQGMATSFQSVIVVMRDSVIQINKDRATLEAKVLELRKDLERARKKRKFL</sequence>
<name>A0A4Q5LV41_9BACT</name>
<accession>A0A4Q5LV41</accession>
<dbReference type="Proteomes" id="UP000293162">
    <property type="component" value="Unassembled WGS sequence"/>
</dbReference>
<organism evidence="1 2">
    <name type="scientific">Emticicia agri</name>
    <dbReference type="NCBI Taxonomy" id="2492393"/>
    <lineage>
        <taxon>Bacteria</taxon>
        <taxon>Pseudomonadati</taxon>
        <taxon>Bacteroidota</taxon>
        <taxon>Cytophagia</taxon>
        <taxon>Cytophagales</taxon>
        <taxon>Leadbetterellaceae</taxon>
        <taxon>Emticicia</taxon>
    </lineage>
</organism>
<proteinExistence type="predicted"/>
<dbReference type="RefSeq" id="WP_130023280.1">
    <property type="nucleotide sequence ID" value="NZ_SEWF01000041.1"/>
</dbReference>
<dbReference type="AlphaFoldDB" id="A0A4Q5LV41"/>
<dbReference type="OrthoDB" id="963268at2"/>
<protein>
    <submittedName>
        <fullName evidence="1">Uncharacterized protein</fullName>
    </submittedName>
</protein>
<gene>
    <name evidence="1" type="ORF">EWM59_21300</name>
</gene>
<evidence type="ECO:0000313" key="2">
    <source>
        <dbReference type="Proteomes" id="UP000293162"/>
    </source>
</evidence>
<comment type="caution">
    <text evidence="1">The sequence shown here is derived from an EMBL/GenBank/DDBJ whole genome shotgun (WGS) entry which is preliminary data.</text>
</comment>
<dbReference type="EMBL" id="SEWF01000041">
    <property type="protein sequence ID" value="RYU93586.1"/>
    <property type="molecule type" value="Genomic_DNA"/>
</dbReference>
<keyword evidence="2" id="KW-1185">Reference proteome</keyword>
<evidence type="ECO:0000313" key="1">
    <source>
        <dbReference type="EMBL" id="RYU93586.1"/>
    </source>
</evidence>